<dbReference type="InterPro" id="IPR014284">
    <property type="entry name" value="RNA_pol_sigma-70_dom"/>
</dbReference>
<dbReference type="PANTHER" id="PTHR43133:SF51">
    <property type="entry name" value="RNA POLYMERASE SIGMA FACTOR"/>
    <property type="match status" value="1"/>
</dbReference>
<dbReference type="SUPFAM" id="SSF88946">
    <property type="entry name" value="Sigma2 domain of RNA polymerase sigma factors"/>
    <property type="match status" value="1"/>
</dbReference>
<dbReference type="InterPro" id="IPR013249">
    <property type="entry name" value="RNA_pol_sigma70_r4_t2"/>
</dbReference>
<keyword evidence="2" id="KW-0805">Transcription regulation</keyword>
<dbReference type="GO" id="GO:0006352">
    <property type="term" value="P:DNA-templated transcription initiation"/>
    <property type="evidence" value="ECO:0007669"/>
    <property type="project" value="InterPro"/>
</dbReference>
<keyword evidence="4" id="KW-0804">Transcription</keyword>
<dbReference type="GO" id="GO:0003677">
    <property type="term" value="F:DNA binding"/>
    <property type="evidence" value="ECO:0007669"/>
    <property type="project" value="InterPro"/>
</dbReference>
<keyword evidence="3" id="KW-0731">Sigma factor</keyword>
<feature type="domain" description="RNA polymerase sigma-70 region 2" evidence="5">
    <location>
        <begin position="21"/>
        <end position="77"/>
    </location>
</feature>
<dbReference type="KEGG" id="abut:Ami103574_01680"/>
<gene>
    <name evidence="7" type="ORF">Ami103574_01680</name>
</gene>
<dbReference type="InterPro" id="IPR036388">
    <property type="entry name" value="WH-like_DNA-bd_sf"/>
</dbReference>
<dbReference type="Pfam" id="PF04542">
    <property type="entry name" value="Sigma70_r2"/>
    <property type="match status" value="1"/>
</dbReference>
<dbReference type="NCBIfam" id="TIGR02937">
    <property type="entry name" value="sigma70-ECF"/>
    <property type="match status" value="1"/>
</dbReference>
<evidence type="ECO:0000256" key="3">
    <source>
        <dbReference type="ARBA" id="ARBA00023082"/>
    </source>
</evidence>
<dbReference type="SUPFAM" id="SSF88659">
    <property type="entry name" value="Sigma3 and sigma4 domains of RNA polymerase sigma factors"/>
    <property type="match status" value="1"/>
</dbReference>
<dbReference type="InterPro" id="IPR007627">
    <property type="entry name" value="RNA_pol_sigma70_r2"/>
</dbReference>
<dbReference type="Gene3D" id="1.10.10.10">
    <property type="entry name" value="Winged helix-like DNA-binding domain superfamily/Winged helix DNA-binding domain"/>
    <property type="match status" value="1"/>
</dbReference>
<dbReference type="InterPro" id="IPR013325">
    <property type="entry name" value="RNA_pol_sigma_r2"/>
</dbReference>
<evidence type="ECO:0000313" key="8">
    <source>
        <dbReference type="Proteomes" id="UP000466848"/>
    </source>
</evidence>
<dbReference type="Gene3D" id="1.10.1740.10">
    <property type="match status" value="1"/>
</dbReference>
<evidence type="ECO:0000313" key="7">
    <source>
        <dbReference type="EMBL" id="QIB68098.1"/>
    </source>
</evidence>
<evidence type="ECO:0000259" key="6">
    <source>
        <dbReference type="Pfam" id="PF08281"/>
    </source>
</evidence>
<feature type="domain" description="RNA polymerase sigma factor 70 region 4 type 2" evidence="6">
    <location>
        <begin position="118"/>
        <end position="170"/>
    </location>
</feature>
<dbReference type="PANTHER" id="PTHR43133">
    <property type="entry name" value="RNA POLYMERASE ECF-TYPE SIGMA FACTO"/>
    <property type="match status" value="1"/>
</dbReference>
<proteinExistence type="inferred from homology"/>
<accession>A0A858BSP6</accession>
<evidence type="ECO:0000256" key="1">
    <source>
        <dbReference type="ARBA" id="ARBA00010641"/>
    </source>
</evidence>
<comment type="similarity">
    <text evidence="1">Belongs to the sigma-70 factor family. ECF subfamily.</text>
</comment>
<dbReference type="GO" id="GO:0016987">
    <property type="term" value="F:sigma factor activity"/>
    <property type="evidence" value="ECO:0007669"/>
    <property type="project" value="UniProtKB-KW"/>
</dbReference>
<dbReference type="InterPro" id="IPR013324">
    <property type="entry name" value="RNA_pol_sigma_r3/r4-like"/>
</dbReference>
<dbReference type="Proteomes" id="UP000466848">
    <property type="component" value="Chromosome"/>
</dbReference>
<sequence>MNESELIINIQQGDREAFGTLFRLYEAKALRTAFLITGNQAMAEDLVQEAFVKCYCEIGKLKNPESFKPWFYRLLVRMGWKQTRQEKKYVPVPTFEDRKQIGQAVSCEQTYLENEFSEILYSEIQKLEQKKRTTVLLYYYSELSVKEIAQVMGCLEGTVKSRLHTSRRTLKASLENLKIKEDGYYGKTGYEAGL</sequence>
<dbReference type="EMBL" id="CP048649">
    <property type="protein sequence ID" value="QIB68098.1"/>
    <property type="molecule type" value="Genomic_DNA"/>
</dbReference>
<keyword evidence="8" id="KW-1185">Reference proteome</keyword>
<dbReference type="InterPro" id="IPR039425">
    <property type="entry name" value="RNA_pol_sigma-70-like"/>
</dbReference>
<protein>
    <submittedName>
        <fullName evidence="7">Sigma-70 family RNA polymerase sigma factor</fullName>
    </submittedName>
</protein>
<dbReference type="AlphaFoldDB" id="A0A858BSP6"/>
<evidence type="ECO:0000256" key="4">
    <source>
        <dbReference type="ARBA" id="ARBA00023163"/>
    </source>
</evidence>
<dbReference type="Pfam" id="PF08281">
    <property type="entry name" value="Sigma70_r4_2"/>
    <property type="match status" value="1"/>
</dbReference>
<evidence type="ECO:0000256" key="2">
    <source>
        <dbReference type="ARBA" id="ARBA00023015"/>
    </source>
</evidence>
<dbReference type="RefSeq" id="WP_163065018.1">
    <property type="nucleotide sequence ID" value="NZ_CP048649.1"/>
</dbReference>
<organism evidence="7 8">
    <name type="scientific">Aminipila butyrica</name>
    <dbReference type="NCBI Taxonomy" id="433296"/>
    <lineage>
        <taxon>Bacteria</taxon>
        <taxon>Bacillati</taxon>
        <taxon>Bacillota</taxon>
        <taxon>Clostridia</taxon>
        <taxon>Peptostreptococcales</taxon>
        <taxon>Anaerovoracaceae</taxon>
        <taxon>Aminipila</taxon>
    </lineage>
</organism>
<reference evidence="7 8" key="1">
    <citation type="submission" date="2020-02" db="EMBL/GenBank/DDBJ databases">
        <authorList>
            <person name="Kim Y.B."/>
            <person name="Roh S.W."/>
        </authorList>
    </citation>
    <scope>NUCLEOTIDE SEQUENCE [LARGE SCALE GENOMIC DNA]</scope>
    <source>
        <strain evidence="7 8">DSM 103574</strain>
    </source>
</reference>
<dbReference type="CDD" id="cd06171">
    <property type="entry name" value="Sigma70_r4"/>
    <property type="match status" value="1"/>
</dbReference>
<evidence type="ECO:0000259" key="5">
    <source>
        <dbReference type="Pfam" id="PF04542"/>
    </source>
</evidence>
<name>A0A858BSP6_9FIRM</name>